<evidence type="ECO:0000256" key="6">
    <source>
        <dbReference type="ARBA" id="ARBA00034138"/>
    </source>
</evidence>
<dbReference type="InterPro" id="IPR022644">
    <property type="entry name" value="De-COase2_N"/>
</dbReference>
<name>A0ABT9DTP8_9PROT</name>
<protein>
    <recommendedName>
        <fullName evidence="6">ornithine decarboxylase</fullName>
        <ecNumber evidence="6">4.1.1.17</ecNumber>
    </recommendedName>
</protein>
<keyword evidence="3" id="KW-0663">Pyridoxal phosphate</keyword>
<evidence type="ECO:0000259" key="10">
    <source>
        <dbReference type="Pfam" id="PF02784"/>
    </source>
</evidence>
<comment type="pathway">
    <text evidence="5">Amine and polyamine biosynthesis; putrescine biosynthesis via L-ornithine pathway; putrescine from L-ornithine: step 1/1.</text>
</comment>
<comment type="caution">
    <text evidence="11">The sequence shown here is derived from an EMBL/GenBank/DDBJ whole genome shotgun (WGS) entry which is preliminary data.</text>
</comment>
<dbReference type="CDD" id="cd00622">
    <property type="entry name" value="PLPDE_III_ODC"/>
    <property type="match status" value="1"/>
</dbReference>
<dbReference type="PANTHER" id="PTHR11482:SF6">
    <property type="entry name" value="ORNITHINE DECARBOXYLASE 1-RELATED"/>
    <property type="match status" value="1"/>
</dbReference>
<dbReference type="InterPro" id="IPR022653">
    <property type="entry name" value="De-COase2_pyr-phos_BS"/>
</dbReference>
<dbReference type="Gene3D" id="2.40.37.10">
    <property type="entry name" value="Lyase, Ornithine Decarboxylase, Chain A, domain 1"/>
    <property type="match status" value="1"/>
</dbReference>
<dbReference type="InterPro" id="IPR000183">
    <property type="entry name" value="Orn/DAP/Arg_de-COase"/>
</dbReference>
<evidence type="ECO:0000256" key="7">
    <source>
        <dbReference type="ARBA" id="ARBA00049127"/>
    </source>
</evidence>
<evidence type="ECO:0000256" key="2">
    <source>
        <dbReference type="ARBA" id="ARBA00008872"/>
    </source>
</evidence>
<dbReference type="SUPFAM" id="SSF51419">
    <property type="entry name" value="PLP-binding barrel"/>
    <property type="match status" value="1"/>
</dbReference>
<dbReference type="Pfam" id="PF00278">
    <property type="entry name" value="Orn_DAP_Arg_deC"/>
    <property type="match status" value="1"/>
</dbReference>
<evidence type="ECO:0000313" key="11">
    <source>
        <dbReference type="EMBL" id="MDO9707272.1"/>
    </source>
</evidence>
<organism evidence="11 12">
    <name type="scientific">Paracraurococcus lichenis</name>
    <dbReference type="NCBI Taxonomy" id="3064888"/>
    <lineage>
        <taxon>Bacteria</taxon>
        <taxon>Pseudomonadati</taxon>
        <taxon>Pseudomonadota</taxon>
        <taxon>Alphaproteobacteria</taxon>
        <taxon>Acetobacterales</taxon>
        <taxon>Roseomonadaceae</taxon>
        <taxon>Paracraurococcus</taxon>
    </lineage>
</organism>
<evidence type="ECO:0000313" key="12">
    <source>
        <dbReference type="Proteomes" id="UP001243009"/>
    </source>
</evidence>
<dbReference type="Proteomes" id="UP001243009">
    <property type="component" value="Unassembled WGS sequence"/>
</dbReference>
<feature type="domain" description="Orn/DAP/Arg decarboxylase 2 N-terminal" evidence="10">
    <location>
        <begin position="57"/>
        <end position="281"/>
    </location>
</feature>
<evidence type="ECO:0000256" key="4">
    <source>
        <dbReference type="ARBA" id="ARBA00023239"/>
    </source>
</evidence>
<dbReference type="PROSITE" id="PS00879">
    <property type="entry name" value="ODR_DC_2_2"/>
    <property type="match status" value="1"/>
</dbReference>
<evidence type="ECO:0000256" key="1">
    <source>
        <dbReference type="ARBA" id="ARBA00001933"/>
    </source>
</evidence>
<dbReference type="Pfam" id="PF02784">
    <property type="entry name" value="Orn_Arg_deC_N"/>
    <property type="match status" value="1"/>
</dbReference>
<dbReference type="PRINTS" id="PR01179">
    <property type="entry name" value="ODADCRBXLASE"/>
</dbReference>
<keyword evidence="4" id="KW-0456">Lyase</keyword>
<evidence type="ECO:0000256" key="8">
    <source>
        <dbReference type="RuleBase" id="RU003737"/>
    </source>
</evidence>
<sequence>MDLLRVRAAVAPLRRDLEAATALPTVDALVAVARPEEPLHCLRPAAIAGASAAFVQGFPGETLYAVKCNPDPAVLRAVWEGGVRHFDCASAAEVSLVRSMFPEGGIHFMHPVKARSAIREAWQRHGVQDFVLDTAEELAKIREETGGDAAQGLGLFVRLALPKGVARYDLSGKFGAEPAEAVALLRAARPHAARLGLHFHVGSQCLDPLAWRRAMELAGRVIRAAGVPVEVVDVGGGFPVAYPDVTPPPLGAFFAEIESAFEALDLPGATLWAEPGRALVAGGGSVVVQVLQRRGDTLYVNDGVYGSLSDAGAPGFHFPCRLIRPDAEASDALRGFAFYGPTCDSADRMAGPFWLPEDVREGDWIEIGQLGAYGACLRTAFNGFDRARLVEVRDRPMLGAEEEVEAALAA</sequence>
<dbReference type="PRINTS" id="PR01182">
    <property type="entry name" value="ORNDCRBXLASE"/>
</dbReference>
<accession>A0ABT9DTP8</accession>
<evidence type="ECO:0000256" key="3">
    <source>
        <dbReference type="ARBA" id="ARBA00022898"/>
    </source>
</evidence>
<dbReference type="PROSITE" id="PS00878">
    <property type="entry name" value="ODR_DC_2_1"/>
    <property type="match status" value="1"/>
</dbReference>
<gene>
    <name evidence="11" type="ORF">Q7A36_02875</name>
</gene>
<dbReference type="EMBL" id="JAUTWS010000002">
    <property type="protein sequence ID" value="MDO9707272.1"/>
    <property type="molecule type" value="Genomic_DNA"/>
</dbReference>
<evidence type="ECO:0000256" key="5">
    <source>
        <dbReference type="ARBA" id="ARBA00034115"/>
    </source>
</evidence>
<dbReference type="InterPro" id="IPR009006">
    <property type="entry name" value="Ala_racemase/Decarboxylase_C"/>
</dbReference>
<dbReference type="RefSeq" id="WP_305102138.1">
    <property type="nucleotide sequence ID" value="NZ_JAUTWS010000002.1"/>
</dbReference>
<dbReference type="InterPro" id="IPR022657">
    <property type="entry name" value="De-COase2_CS"/>
</dbReference>
<reference evidence="11 12" key="1">
    <citation type="submission" date="2023-08" db="EMBL/GenBank/DDBJ databases">
        <title>The draft genome sequence of Paracraurococcus sp. LOR1-02.</title>
        <authorList>
            <person name="Kingkaew E."/>
            <person name="Tanasupawat S."/>
        </authorList>
    </citation>
    <scope>NUCLEOTIDE SEQUENCE [LARGE SCALE GENOMIC DNA]</scope>
    <source>
        <strain evidence="11 12">LOR1-02</strain>
    </source>
</reference>
<evidence type="ECO:0000259" key="9">
    <source>
        <dbReference type="Pfam" id="PF00278"/>
    </source>
</evidence>
<dbReference type="Gene3D" id="3.20.20.10">
    <property type="entry name" value="Alanine racemase"/>
    <property type="match status" value="1"/>
</dbReference>
<feature type="domain" description="Orn/DAP/Arg decarboxylase 2 C-terminal" evidence="9">
    <location>
        <begin position="284"/>
        <end position="371"/>
    </location>
</feature>
<dbReference type="EC" id="4.1.1.17" evidence="6"/>
<comment type="catalytic activity">
    <reaction evidence="7">
        <text>L-ornithine + H(+) = putrescine + CO2</text>
        <dbReference type="Rhea" id="RHEA:22964"/>
        <dbReference type="ChEBI" id="CHEBI:15378"/>
        <dbReference type="ChEBI" id="CHEBI:16526"/>
        <dbReference type="ChEBI" id="CHEBI:46911"/>
        <dbReference type="ChEBI" id="CHEBI:326268"/>
        <dbReference type="EC" id="4.1.1.17"/>
    </reaction>
</comment>
<dbReference type="InterPro" id="IPR002433">
    <property type="entry name" value="Orn_de-COase"/>
</dbReference>
<comment type="cofactor">
    <cofactor evidence="1">
        <name>pyridoxal 5'-phosphate</name>
        <dbReference type="ChEBI" id="CHEBI:597326"/>
    </cofactor>
</comment>
<comment type="similarity">
    <text evidence="2 8">Belongs to the Orn/Lys/Arg decarboxylase class-II family.</text>
</comment>
<proteinExistence type="inferred from homology"/>
<dbReference type="PANTHER" id="PTHR11482">
    <property type="entry name" value="ARGININE/DIAMINOPIMELATE/ORNITHINE DECARBOXYLASE"/>
    <property type="match status" value="1"/>
</dbReference>
<dbReference type="SUPFAM" id="SSF50621">
    <property type="entry name" value="Alanine racemase C-terminal domain-like"/>
    <property type="match status" value="1"/>
</dbReference>
<dbReference type="InterPro" id="IPR022643">
    <property type="entry name" value="De-COase2_C"/>
</dbReference>
<dbReference type="InterPro" id="IPR029066">
    <property type="entry name" value="PLP-binding_barrel"/>
</dbReference>
<keyword evidence="12" id="KW-1185">Reference proteome</keyword>